<keyword evidence="8" id="KW-0732">Signal</keyword>
<dbReference type="PANTHER" id="PTHR43730">
    <property type="entry name" value="BETA-MANNOSIDASE"/>
    <property type="match status" value="1"/>
</dbReference>
<feature type="domain" description="Beta-mannosidase Ig-fold" evidence="17">
    <location>
        <begin position="743"/>
        <end position="824"/>
    </location>
</feature>
<keyword evidence="10" id="KW-0325">Glycoprotein</keyword>
<evidence type="ECO:0000256" key="14">
    <source>
        <dbReference type="ARBA" id="ARBA00041069"/>
    </source>
</evidence>
<dbReference type="GO" id="GO:0005764">
    <property type="term" value="C:lysosome"/>
    <property type="evidence" value="ECO:0007669"/>
    <property type="project" value="UniProtKB-SubCell"/>
</dbReference>
<dbReference type="InterPro" id="IPR041625">
    <property type="entry name" value="Beta-mannosidase_Ig"/>
</dbReference>
<gene>
    <name evidence="20" type="ORF">LCGC14_0226230</name>
</gene>
<dbReference type="Pfam" id="PF22666">
    <property type="entry name" value="Glyco_hydro_2_N2"/>
    <property type="match status" value="1"/>
</dbReference>
<dbReference type="SUPFAM" id="SSF51445">
    <property type="entry name" value="(Trans)glycosidases"/>
    <property type="match status" value="1"/>
</dbReference>
<comment type="similarity">
    <text evidence="13">Belongs to the glycosyl hydrolase 2 family. Beta-mannosidase B subfamily.</text>
</comment>
<comment type="pathway">
    <text evidence="4">Glycan metabolism; N-glycan degradation.</text>
</comment>
<dbReference type="GO" id="GO:0004567">
    <property type="term" value="F:beta-mannosidase activity"/>
    <property type="evidence" value="ECO:0007669"/>
    <property type="project" value="UniProtKB-EC"/>
</dbReference>
<accession>A0A0F9UBX5</accession>
<evidence type="ECO:0000256" key="4">
    <source>
        <dbReference type="ARBA" id="ARBA00004740"/>
    </source>
</evidence>
<dbReference type="GO" id="GO:0006516">
    <property type="term" value="P:glycoprotein catabolic process"/>
    <property type="evidence" value="ECO:0007669"/>
    <property type="project" value="TreeGrafter"/>
</dbReference>
<keyword evidence="9" id="KW-0378">Hydrolase</keyword>
<feature type="domain" description="Glycoside hydrolase family 2 immunoglobulin-like beta-sandwich" evidence="16">
    <location>
        <begin position="191"/>
        <end position="296"/>
    </location>
</feature>
<dbReference type="GO" id="GO:0005975">
    <property type="term" value="P:carbohydrate metabolic process"/>
    <property type="evidence" value="ECO:0007669"/>
    <property type="project" value="InterPro"/>
</dbReference>
<evidence type="ECO:0000256" key="6">
    <source>
        <dbReference type="ARBA" id="ARBA00012754"/>
    </source>
</evidence>
<evidence type="ECO:0000256" key="5">
    <source>
        <dbReference type="ARBA" id="ARBA00011738"/>
    </source>
</evidence>
<dbReference type="Gene3D" id="3.20.20.80">
    <property type="entry name" value="Glycosidases"/>
    <property type="match status" value="1"/>
</dbReference>
<evidence type="ECO:0000256" key="7">
    <source>
        <dbReference type="ARBA" id="ARBA00022525"/>
    </source>
</evidence>
<evidence type="ECO:0000256" key="1">
    <source>
        <dbReference type="ARBA" id="ARBA00000829"/>
    </source>
</evidence>
<comment type="catalytic activity">
    <reaction evidence="1">
        <text>Hydrolysis of terminal, non-reducing beta-D-mannose residues in beta-D-mannosides.</text>
        <dbReference type="EC" id="3.2.1.25"/>
    </reaction>
</comment>
<evidence type="ECO:0000256" key="15">
    <source>
        <dbReference type="ARBA" id="ARBA00041614"/>
    </source>
</evidence>
<evidence type="ECO:0000256" key="2">
    <source>
        <dbReference type="ARBA" id="ARBA00004371"/>
    </source>
</evidence>
<dbReference type="AlphaFoldDB" id="A0A0F9UBX5"/>
<comment type="subcellular location">
    <subcellularLocation>
        <location evidence="2">Lysosome</location>
    </subcellularLocation>
    <subcellularLocation>
        <location evidence="3">Secreted</location>
    </subcellularLocation>
</comment>
<dbReference type="InterPro" id="IPR050887">
    <property type="entry name" value="Beta-mannosidase_GH2"/>
</dbReference>
<dbReference type="InterPro" id="IPR036156">
    <property type="entry name" value="Beta-gal/glucu_dom_sf"/>
</dbReference>
<keyword evidence="11" id="KW-0458">Lysosome</keyword>
<dbReference type="EMBL" id="LAZR01000108">
    <property type="protein sequence ID" value="KKN90680.1"/>
    <property type="molecule type" value="Genomic_DNA"/>
</dbReference>
<comment type="subunit">
    <text evidence="5">Homodimer.</text>
</comment>
<comment type="caution">
    <text evidence="20">The sequence shown here is derived from an EMBL/GenBank/DDBJ whole genome shotgun (WGS) entry which is preliminary data.</text>
</comment>
<reference evidence="20" key="1">
    <citation type="journal article" date="2015" name="Nature">
        <title>Complex archaea that bridge the gap between prokaryotes and eukaryotes.</title>
        <authorList>
            <person name="Spang A."/>
            <person name="Saw J.H."/>
            <person name="Jorgensen S.L."/>
            <person name="Zaremba-Niedzwiedzka K."/>
            <person name="Martijn J."/>
            <person name="Lind A.E."/>
            <person name="van Eijk R."/>
            <person name="Schleper C."/>
            <person name="Guy L."/>
            <person name="Ettema T.J."/>
        </authorList>
    </citation>
    <scope>NUCLEOTIDE SEQUENCE</scope>
</reference>
<evidence type="ECO:0000259" key="17">
    <source>
        <dbReference type="Pfam" id="PF17753"/>
    </source>
</evidence>
<evidence type="ECO:0000313" key="20">
    <source>
        <dbReference type="EMBL" id="KKN90680.1"/>
    </source>
</evidence>
<dbReference type="PANTHER" id="PTHR43730:SF1">
    <property type="entry name" value="BETA-MANNOSIDASE"/>
    <property type="match status" value="1"/>
</dbReference>
<dbReference type="Gene3D" id="2.60.40.10">
    <property type="entry name" value="Immunoglobulins"/>
    <property type="match status" value="3"/>
</dbReference>
<evidence type="ECO:0000256" key="11">
    <source>
        <dbReference type="ARBA" id="ARBA00023228"/>
    </source>
</evidence>
<dbReference type="SUPFAM" id="SSF49785">
    <property type="entry name" value="Galactose-binding domain-like"/>
    <property type="match status" value="1"/>
</dbReference>
<evidence type="ECO:0000256" key="12">
    <source>
        <dbReference type="ARBA" id="ARBA00023295"/>
    </source>
</evidence>
<feature type="domain" description="Beta-mannosidase-like galactose-binding" evidence="19">
    <location>
        <begin position="10"/>
        <end position="180"/>
    </location>
</feature>
<dbReference type="Gene3D" id="2.60.120.260">
    <property type="entry name" value="Galactose-binding domain-like"/>
    <property type="match status" value="1"/>
</dbReference>
<dbReference type="InterPro" id="IPR054593">
    <property type="entry name" value="Beta-mannosidase-like_N2"/>
</dbReference>
<evidence type="ECO:0000259" key="18">
    <source>
        <dbReference type="Pfam" id="PF17786"/>
    </source>
</evidence>
<proteinExistence type="inferred from homology"/>
<dbReference type="GO" id="GO:0005576">
    <property type="term" value="C:extracellular region"/>
    <property type="evidence" value="ECO:0007669"/>
    <property type="project" value="UniProtKB-SubCell"/>
</dbReference>
<evidence type="ECO:0000256" key="3">
    <source>
        <dbReference type="ARBA" id="ARBA00004613"/>
    </source>
</evidence>
<dbReference type="InterPro" id="IPR017853">
    <property type="entry name" value="GH"/>
</dbReference>
<dbReference type="Pfam" id="PF17753">
    <property type="entry name" value="Ig_mannosidase"/>
    <property type="match status" value="1"/>
</dbReference>
<organism evidence="20">
    <name type="scientific">marine sediment metagenome</name>
    <dbReference type="NCBI Taxonomy" id="412755"/>
    <lineage>
        <taxon>unclassified sequences</taxon>
        <taxon>metagenomes</taxon>
        <taxon>ecological metagenomes</taxon>
    </lineage>
</organism>
<name>A0A0F9UBX5_9ZZZZ</name>
<evidence type="ECO:0000256" key="9">
    <source>
        <dbReference type="ARBA" id="ARBA00022801"/>
    </source>
</evidence>
<dbReference type="Pfam" id="PF17786">
    <property type="entry name" value="Mannosidase_ig"/>
    <property type="match status" value="1"/>
</dbReference>
<evidence type="ECO:0000259" key="19">
    <source>
        <dbReference type="Pfam" id="PF22666"/>
    </source>
</evidence>
<evidence type="ECO:0000256" key="8">
    <source>
        <dbReference type="ARBA" id="ARBA00022729"/>
    </source>
</evidence>
<feature type="domain" description="Mannosidase Ig/CBM-like" evidence="18">
    <location>
        <begin position="653"/>
        <end position="739"/>
    </location>
</feature>
<dbReference type="SUPFAM" id="SSF49303">
    <property type="entry name" value="beta-Galactosidase/glucuronidase domain"/>
    <property type="match status" value="3"/>
</dbReference>
<dbReference type="InterPro" id="IPR008979">
    <property type="entry name" value="Galactose-bd-like_sf"/>
</dbReference>
<sequence>MQLIDLGGPWTVRRADKKKRIAATVPGCVHTDLLAAGKIDDPFWRDNETDLQWIGEADWVYRRTFDVPRGAVARDRVLLVCEGLDTLATVTLNGKRVAKTDNQHRTYEFDVKRLLKAGRNTIEIRFDSAVSYVRRADKKRPMPNWGGGVVTTGAWAHLRKSACNFGWDWGPMLTTCGIWRDIYLAAFDTARLADVRIEQTHARGGVTLDVAVASETVAKKRAKLAANVVVTFGGRVVAEATAPIRNGRAKLSLPIAKPKLWWPAGMGEQPLYDVTVDLVDADGGLVDSADRRIGLRELKLVQKTDRWGRSFHFEANGRPFFAKGANWIPADPFVTRVTEADYRRLLADSVAANMNMIRIWGGGIYEYDAFYDLCGEMGLVVFQDFMFACSAYPGFDEAFLDNVRAEVADNVRRLRHHPCIGLWCGNNEIEGGLVGDDWSEAGMGWDDYKTIFDDAIPKVVGKLDSRDYIPGSPHTPGRNRKEYHDPTTGDAHLWMVWHGNEPFEWYHSCVHRFVSEFGFQSFPEPRTVRAYTEAADRNVTSPVMEHHQRSGIGNSKIMTTMLQWFRLPKDFDATLRLSQIQQGLAIKTAVEHWRRHVPQAMGALYWQLNDCWPVASWASLDYFGRWKALHYAARRFYAPVLVSAVEKDDTGLVEVHVTSELPKAASAKLVWRLTTVDGHELARDTRRVSCPADASGRVERIDLSDPLAKLGRENLLLWLELHLRSECVSDNLVMFAKPKRMDLPDPAIATTVKSLKGGCFEITLKAKRPALWAHLDSTGTEVLFGDNYFHLSPGRPRTVIASPVKPMTKDQLRRKLKVRSLVDTF</sequence>
<keyword evidence="7" id="KW-0964">Secreted</keyword>
<evidence type="ECO:0000256" key="10">
    <source>
        <dbReference type="ARBA" id="ARBA00023180"/>
    </source>
</evidence>
<dbReference type="FunFam" id="3.20.20.80:FF:000050">
    <property type="entry name" value="Beta-mannosidase B"/>
    <property type="match status" value="1"/>
</dbReference>
<dbReference type="FunFam" id="2.60.120.260:FF:000060">
    <property type="entry name" value="Probable beta-mannosidase"/>
    <property type="match status" value="1"/>
</dbReference>
<evidence type="ECO:0000256" key="13">
    <source>
        <dbReference type="ARBA" id="ARBA00038429"/>
    </source>
</evidence>
<dbReference type="InterPro" id="IPR006102">
    <property type="entry name" value="Ig-like_GH2"/>
</dbReference>
<dbReference type="EC" id="3.2.1.25" evidence="6"/>
<evidence type="ECO:0000259" key="16">
    <source>
        <dbReference type="Pfam" id="PF00703"/>
    </source>
</evidence>
<protein>
    <recommendedName>
        <fullName evidence="14">Beta-mannosidase B</fullName>
        <ecNumber evidence="6">3.2.1.25</ecNumber>
    </recommendedName>
    <alternativeName>
        <fullName evidence="15">Mannanase B</fullName>
    </alternativeName>
</protein>
<dbReference type="InterPro" id="IPR013783">
    <property type="entry name" value="Ig-like_fold"/>
</dbReference>
<dbReference type="InterPro" id="IPR041447">
    <property type="entry name" value="Mannosidase_ig"/>
</dbReference>
<dbReference type="Pfam" id="PF00703">
    <property type="entry name" value="Glyco_hydro_2"/>
    <property type="match status" value="1"/>
</dbReference>
<keyword evidence="12" id="KW-0326">Glycosidase</keyword>